<dbReference type="Gene3D" id="3.90.1750.10">
    <property type="entry name" value="Hect, E3 ligase catalytic domains"/>
    <property type="match status" value="1"/>
</dbReference>
<comment type="caution">
    <text evidence="6">Lacks conserved residue(s) required for the propagation of feature annotation.</text>
</comment>
<dbReference type="EC" id="2.3.2.26" evidence="3"/>
<dbReference type="OrthoDB" id="8068875at2759"/>
<keyword evidence="4" id="KW-0808">Transferase</keyword>
<comment type="pathway">
    <text evidence="2">Protein modification; protein ubiquitination.</text>
</comment>
<dbReference type="InterPro" id="IPR000569">
    <property type="entry name" value="HECT_dom"/>
</dbReference>
<evidence type="ECO:0000259" key="7">
    <source>
        <dbReference type="PROSITE" id="PS50237"/>
    </source>
</evidence>
<dbReference type="AlphaFoldDB" id="A0A9J5XG80"/>
<sequence length="577" mass="66557">MAYQLPYKTSTKHKFNDYATASKATMRHDNSLFNSSLKTAIQFFIHINDDVARITKMLTNFHSITPKDGADGSEEYFQIFIHSSVPGALVKHYVSPSVTKKQAAHGCIYQFMDSCRTLFANPFCKILRGDAGVDDTLYIYCRNSLAAMMKENVHDVKCVLRLQDVYPFVHELATRLSHASKLSVQSVEFIQLLENDVREFIKFMQPVKCAIWRQKAFGSPVSFPSLIQDKARNEISDVKGMHHIFCDLLENLELCLKELESQLDLVNIERGEPIVCCWSRYLSILKELERILKLCKGLKEMFWEKMRQIRVALFFLIDKAMFALKMLQEGRHKNEELYKMLICRSRMFKDSFEYIGHASPRSLEGQLFMQFENEEATGLAALMEWFSLVCEDIFNPQNALFISCPNDGRRFFPNPGLRLDHAKVAAEFLTGMIALALLHRLQISVAYDRVFFLQLGGDISFEYIRDVDPYLYSGCKKILEIDTKIVDEDILGLTFVCEERELRSRKVVELCPNGKNTIVNSENRDNYANVLVKHCFVTSIAHQVAHFSHGFSDIVNDRRLLESFIRILDHEVDASWE</sequence>
<protein>
    <recommendedName>
        <fullName evidence="3">HECT-type E3 ubiquitin transferase</fullName>
        <ecNumber evidence="3">2.3.2.26</ecNumber>
    </recommendedName>
</protein>
<evidence type="ECO:0000256" key="5">
    <source>
        <dbReference type="ARBA" id="ARBA00022786"/>
    </source>
</evidence>
<accession>A0A9J5XG80</accession>
<organism evidence="8 9">
    <name type="scientific">Solanum commersonii</name>
    <name type="common">Commerson's wild potato</name>
    <name type="synonym">Commerson's nightshade</name>
    <dbReference type="NCBI Taxonomy" id="4109"/>
    <lineage>
        <taxon>Eukaryota</taxon>
        <taxon>Viridiplantae</taxon>
        <taxon>Streptophyta</taxon>
        <taxon>Embryophyta</taxon>
        <taxon>Tracheophyta</taxon>
        <taxon>Spermatophyta</taxon>
        <taxon>Magnoliopsida</taxon>
        <taxon>eudicotyledons</taxon>
        <taxon>Gunneridae</taxon>
        <taxon>Pentapetalae</taxon>
        <taxon>asterids</taxon>
        <taxon>lamiids</taxon>
        <taxon>Solanales</taxon>
        <taxon>Solanaceae</taxon>
        <taxon>Solanoideae</taxon>
        <taxon>Solaneae</taxon>
        <taxon>Solanum</taxon>
    </lineage>
</organism>
<gene>
    <name evidence="8" type="ORF">H5410_046616</name>
</gene>
<evidence type="ECO:0000256" key="4">
    <source>
        <dbReference type="ARBA" id="ARBA00022679"/>
    </source>
</evidence>
<dbReference type="SUPFAM" id="SSF56204">
    <property type="entry name" value="Hect, E3 ligase catalytic domain"/>
    <property type="match status" value="1"/>
</dbReference>
<evidence type="ECO:0000313" key="9">
    <source>
        <dbReference type="Proteomes" id="UP000824120"/>
    </source>
</evidence>
<dbReference type="GO" id="GO:0000209">
    <property type="term" value="P:protein polyubiquitination"/>
    <property type="evidence" value="ECO:0007669"/>
    <property type="project" value="TreeGrafter"/>
</dbReference>
<dbReference type="Gene3D" id="3.30.2160.10">
    <property type="entry name" value="Hect, E3 ligase catalytic domain"/>
    <property type="match status" value="1"/>
</dbReference>
<dbReference type="InterPro" id="IPR050409">
    <property type="entry name" value="E3_ubiq-protein_ligase"/>
</dbReference>
<dbReference type="Proteomes" id="UP000824120">
    <property type="component" value="Chromosome 9"/>
</dbReference>
<dbReference type="EMBL" id="JACXVP010000009">
    <property type="protein sequence ID" value="KAG5586182.1"/>
    <property type="molecule type" value="Genomic_DNA"/>
</dbReference>
<keyword evidence="9" id="KW-1185">Reference proteome</keyword>
<dbReference type="Pfam" id="PF00632">
    <property type="entry name" value="HECT"/>
    <property type="match status" value="1"/>
</dbReference>
<reference evidence="8 9" key="1">
    <citation type="submission" date="2020-09" db="EMBL/GenBank/DDBJ databases">
        <title>De no assembly of potato wild relative species, Solanum commersonii.</title>
        <authorList>
            <person name="Cho K."/>
        </authorList>
    </citation>
    <scope>NUCLEOTIDE SEQUENCE [LARGE SCALE GENOMIC DNA]</scope>
    <source>
        <strain evidence="8">LZ3.2</strain>
        <tissue evidence="8">Leaf</tissue>
    </source>
</reference>
<dbReference type="PANTHER" id="PTHR11254:SF421">
    <property type="entry name" value="E3 UBIQUITIN-PROTEIN LIGASE UPL5-LIKE"/>
    <property type="match status" value="1"/>
</dbReference>
<dbReference type="PROSITE" id="PS50237">
    <property type="entry name" value="HECT"/>
    <property type="match status" value="1"/>
</dbReference>
<dbReference type="GO" id="GO:0005737">
    <property type="term" value="C:cytoplasm"/>
    <property type="evidence" value="ECO:0007669"/>
    <property type="project" value="TreeGrafter"/>
</dbReference>
<proteinExistence type="predicted"/>
<comment type="catalytic activity">
    <reaction evidence="1">
        <text>S-ubiquitinyl-[E2 ubiquitin-conjugating enzyme]-L-cysteine + [acceptor protein]-L-lysine = [E2 ubiquitin-conjugating enzyme]-L-cysteine + N(6)-ubiquitinyl-[acceptor protein]-L-lysine.</text>
        <dbReference type="EC" id="2.3.2.26"/>
    </reaction>
</comment>
<evidence type="ECO:0000256" key="3">
    <source>
        <dbReference type="ARBA" id="ARBA00012485"/>
    </source>
</evidence>
<evidence type="ECO:0000256" key="1">
    <source>
        <dbReference type="ARBA" id="ARBA00000885"/>
    </source>
</evidence>
<evidence type="ECO:0000256" key="6">
    <source>
        <dbReference type="PROSITE-ProRule" id="PRU00104"/>
    </source>
</evidence>
<dbReference type="GO" id="GO:0061630">
    <property type="term" value="F:ubiquitin protein ligase activity"/>
    <property type="evidence" value="ECO:0007669"/>
    <property type="project" value="UniProtKB-EC"/>
</dbReference>
<dbReference type="GO" id="GO:0006511">
    <property type="term" value="P:ubiquitin-dependent protein catabolic process"/>
    <property type="evidence" value="ECO:0007669"/>
    <property type="project" value="TreeGrafter"/>
</dbReference>
<dbReference type="PANTHER" id="PTHR11254">
    <property type="entry name" value="HECT DOMAIN UBIQUITIN-PROTEIN LIGASE"/>
    <property type="match status" value="1"/>
</dbReference>
<comment type="caution">
    <text evidence="8">The sequence shown here is derived from an EMBL/GenBank/DDBJ whole genome shotgun (WGS) entry which is preliminary data.</text>
</comment>
<dbReference type="InterPro" id="IPR035983">
    <property type="entry name" value="Hect_E3_ubiquitin_ligase"/>
</dbReference>
<keyword evidence="5 6" id="KW-0833">Ubl conjugation pathway</keyword>
<feature type="domain" description="HECT" evidence="7">
    <location>
        <begin position="359"/>
        <end position="564"/>
    </location>
</feature>
<evidence type="ECO:0000256" key="2">
    <source>
        <dbReference type="ARBA" id="ARBA00004906"/>
    </source>
</evidence>
<name>A0A9J5XG80_SOLCO</name>
<dbReference type="SMART" id="SM00119">
    <property type="entry name" value="HECTc"/>
    <property type="match status" value="1"/>
</dbReference>
<evidence type="ECO:0000313" key="8">
    <source>
        <dbReference type="EMBL" id="KAG5586182.1"/>
    </source>
</evidence>